<keyword evidence="1" id="KW-1133">Transmembrane helix</keyword>
<gene>
    <name evidence="2" type="ORF">A4G23_00012</name>
</gene>
<keyword evidence="1" id="KW-0472">Membrane</keyword>
<dbReference type="OrthoDB" id="4345444at2"/>
<feature type="transmembrane region" description="Helical" evidence="1">
    <location>
        <begin position="47"/>
        <end position="67"/>
    </location>
</feature>
<name>A0A1D8FVJ0_9ACTN</name>
<reference evidence="2 3" key="1">
    <citation type="submission" date="2016-09" db="EMBL/GenBank/DDBJ databases">
        <title>Streptomyces rubrolavendulae MJM4426 Genome sequencing and assembly.</title>
        <authorList>
            <person name="Kim J.-G."/>
        </authorList>
    </citation>
    <scope>NUCLEOTIDE SEQUENCE [LARGE SCALE GENOMIC DNA]</scope>
    <source>
        <strain evidence="2 3">MJM4426</strain>
    </source>
</reference>
<keyword evidence="1" id="KW-0812">Transmembrane</keyword>
<dbReference type="GeneID" id="33065525"/>
<sequence length="68" mass="6824">MSVQNLLILLLALVALAAVSAVAGLIGYSVSREGGSSVSTAIGRGGFVFFSVMTLFIALLAVLVPAVT</sequence>
<dbReference type="AlphaFoldDB" id="A0A1D8FVJ0"/>
<proteinExistence type="predicted"/>
<dbReference type="STRING" id="285473.A4G23_00012"/>
<dbReference type="RefSeq" id="WP_069974925.1">
    <property type="nucleotide sequence ID" value="NZ_CP017316.1"/>
</dbReference>
<keyword evidence="3" id="KW-1185">Reference proteome</keyword>
<dbReference type="EMBL" id="CP017316">
    <property type="protein sequence ID" value="AOT57227.1"/>
    <property type="molecule type" value="Genomic_DNA"/>
</dbReference>
<protein>
    <submittedName>
        <fullName evidence="2">Uncharacterized protein</fullName>
    </submittedName>
</protein>
<dbReference type="KEGG" id="srn:A4G23_00012"/>
<evidence type="ECO:0000313" key="2">
    <source>
        <dbReference type="EMBL" id="AOT57227.1"/>
    </source>
</evidence>
<organism evidence="2 3">
    <name type="scientific">Streptomyces rubrolavendulae</name>
    <dbReference type="NCBI Taxonomy" id="285473"/>
    <lineage>
        <taxon>Bacteria</taxon>
        <taxon>Bacillati</taxon>
        <taxon>Actinomycetota</taxon>
        <taxon>Actinomycetes</taxon>
        <taxon>Kitasatosporales</taxon>
        <taxon>Streptomycetaceae</taxon>
        <taxon>Streptomyces</taxon>
    </lineage>
</organism>
<accession>A0A1D8FVJ0</accession>
<dbReference type="Proteomes" id="UP000095349">
    <property type="component" value="Chromosome"/>
</dbReference>
<evidence type="ECO:0000256" key="1">
    <source>
        <dbReference type="SAM" id="Phobius"/>
    </source>
</evidence>
<evidence type="ECO:0000313" key="3">
    <source>
        <dbReference type="Proteomes" id="UP000095349"/>
    </source>
</evidence>
<dbReference type="PATRIC" id="fig|285473.5.peg.14"/>